<comment type="caution">
    <text evidence="1">The sequence shown here is derived from an EMBL/GenBank/DDBJ whole genome shotgun (WGS) entry which is preliminary data.</text>
</comment>
<sequence length="92" mass="9722">MSPHSAQQWLPPMPSSIFRVQSGPRRALFIQKISGGAGFQSSVWLRVTRDAGRRAHLALFVAHRALAGTSTGVASSGRGGAAARRVTRGAAR</sequence>
<keyword evidence="2" id="KW-1185">Reference proteome</keyword>
<dbReference type="EMBL" id="CM023481">
    <property type="protein sequence ID" value="KAH6947315.1"/>
    <property type="molecule type" value="Genomic_DNA"/>
</dbReference>
<evidence type="ECO:0000313" key="2">
    <source>
        <dbReference type="Proteomes" id="UP000821845"/>
    </source>
</evidence>
<proteinExistence type="predicted"/>
<evidence type="ECO:0000313" key="1">
    <source>
        <dbReference type="EMBL" id="KAH6947315.1"/>
    </source>
</evidence>
<organism evidence="1 2">
    <name type="scientific">Hyalomma asiaticum</name>
    <name type="common">Tick</name>
    <dbReference type="NCBI Taxonomy" id="266040"/>
    <lineage>
        <taxon>Eukaryota</taxon>
        <taxon>Metazoa</taxon>
        <taxon>Ecdysozoa</taxon>
        <taxon>Arthropoda</taxon>
        <taxon>Chelicerata</taxon>
        <taxon>Arachnida</taxon>
        <taxon>Acari</taxon>
        <taxon>Parasitiformes</taxon>
        <taxon>Ixodida</taxon>
        <taxon>Ixodoidea</taxon>
        <taxon>Ixodidae</taxon>
        <taxon>Hyalomminae</taxon>
        <taxon>Hyalomma</taxon>
    </lineage>
</organism>
<protein>
    <submittedName>
        <fullName evidence="1">Uncharacterized protein</fullName>
    </submittedName>
</protein>
<dbReference type="Proteomes" id="UP000821845">
    <property type="component" value="Chromosome 1"/>
</dbReference>
<reference evidence="1" key="1">
    <citation type="submission" date="2020-05" db="EMBL/GenBank/DDBJ databases">
        <title>Large-scale comparative analyses of tick genomes elucidate their genetic diversity and vector capacities.</title>
        <authorList>
            <person name="Jia N."/>
            <person name="Wang J."/>
            <person name="Shi W."/>
            <person name="Du L."/>
            <person name="Sun Y."/>
            <person name="Zhan W."/>
            <person name="Jiang J."/>
            <person name="Wang Q."/>
            <person name="Zhang B."/>
            <person name="Ji P."/>
            <person name="Sakyi L.B."/>
            <person name="Cui X."/>
            <person name="Yuan T."/>
            <person name="Jiang B."/>
            <person name="Yang W."/>
            <person name="Lam T.T.-Y."/>
            <person name="Chang Q."/>
            <person name="Ding S."/>
            <person name="Wang X."/>
            <person name="Zhu J."/>
            <person name="Ruan X."/>
            <person name="Zhao L."/>
            <person name="Wei J."/>
            <person name="Que T."/>
            <person name="Du C."/>
            <person name="Cheng J."/>
            <person name="Dai P."/>
            <person name="Han X."/>
            <person name="Huang E."/>
            <person name="Gao Y."/>
            <person name="Liu J."/>
            <person name="Shao H."/>
            <person name="Ye R."/>
            <person name="Li L."/>
            <person name="Wei W."/>
            <person name="Wang X."/>
            <person name="Wang C."/>
            <person name="Yang T."/>
            <person name="Huo Q."/>
            <person name="Li W."/>
            <person name="Guo W."/>
            <person name="Chen H."/>
            <person name="Zhou L."/>
            <person name="Ni X."/>
            <person name="Tian J."/>
            <person name="Zhou Y."/>
            <person name="Sheng Y."/>
            <person name="Liu T."/>
            <person name="Pan Y."/>
            <person name="Xia L."/>
            <person name="Li J."/>
            <person name="Zhao F."/>
            <person name="Cao W."/>
        </authorList>
    </citation>
    <scope>NUCLEOTIDE SEQUENCE</scope>
    <source>
        <strain evidence="1">Hyas-2018</strain>
    </source>
</reference>
<gene>
    <name evidence="1" type="ORF">HPB50_018373</name>
</gene>
<accession>A0ACB7TJS9</accession>
<name>A0ACB7TJS9_HYAAI</name>